<keyword evidence="1 2" id="KW-0728">SH3 domain</keyword>
<gene>
    <name evidence="5" type="ORF">INT47_004599</name>
</gene>
<dbReference type="InterPro" id="IPR036028">
    <property type="entry name" value="SH3-like_dom_sf"/>
</dbReference>
<dbReference type="PANTHER" id="PTHR45929">
    <property type="entry name" value="JAK PATHWAY SIGNAL TRANSDUCTION ADAPTOR MOLECULE"/>
    <property type="match status" value="1"/>
</dbReference>
<keyword evidence="6" id="KW-1185">Reference proteome</keyword>
<evidence type="ECO:0000313" key="5">
    <source>
        <dbReference type="EMBL" id="KAG2211912.1"/>
    </source>
</evidence>
<dbReference type="AlphaFoldDB" id="A0A8H7VAT1"/>
<evidence type="ECO:0000256" key="1">
    <source>
        <dbReference type="ARBA" id="ARBA00022443"/>
    </source>
</evidence>
<dbReference type="InterPro" id="IPR001452">
    <property type="entry name" value="SH3_domain"/>
</dbReference>
<reference evidence="5" key="1">
    <citation type="submission" date="2020-12" db="EMBL/GenBank/DDBJ databases">
        <title>Metabolic potential, ecology and presence of endohyphal bacteria is reflected in genomic diversity of Mucoromycotina.</title>
        <authorList>
            <person name="Muszewska A."/>
            <person name="Okrasinska A."/>
            <person name="Steczkiewicz K."/>
            <person name="Drgas O."/>
            <person name="Orlowska M."/>
            <person name="Perlinska-Lenart U."/>
            <person name="Aleksandrzak-Piekarczyk T."/>
            <person name="Szatraj K."/>
            <person name="Zielenkiewicz U."/>
            <person name="Pilsyk S."/>
            <person name="Malc E."/>
            <person name="Mieczkowski P."/>
            <person name="Kruszewska J.S."/>
            <person name="Biernat P."/>
            <person name="Pawlowska J."/>
        </authorList>
    </citation>
    <scope>NUCLEOTIDE SEQUENCE</scope>
    <source>
        <strain evidence="5">WA0000017839</strain>
    </source>
</reference>
<comment type="caution">
    <text evidence="5">The sequence shown here is derived from an EMBL/GenBank/DDBJ whole genome shotgun (WGS) entry which is preliminary data.</text>
</comment>
<dbReference type="PANTHER" id="PTHR45929:SF7">
    <property type="entry name" value="LAS SEVENTEEN-BINDING PROTEIN 1"/>
    <property type="match status" value="1"/>
</dbReference>
<feature type="region of interest" description="Disordered" evidence="3">
    <location>
        <begin position="153"/>
        <end position="258"/>
    </location>
</feature>
<dbReference type="PROSITE" id="PS50002">
    <property type="entry name" value="SH3"/>
    <property type="match status" value="1"/>
</dbReference>
<protein>
    <recommendedName>
        <fullName evidence="4">SH3 domain-containing protein</fullName>
    </recommendedName>
</protein>
<dbReference type="InterPro" id="IPR050670">
    <property type="entry name" value="STAM"/>
</dbReference>
<dbReference type="EMBL" id="JAEPRD010000007">
    <property type="protein sequence ID" value="KAG2211912.1"/>
    <property type="molecule type" value="Genomic_DNA"/>
</dbReference>
<dbReference type="FunFam" id="2.30.30.40:FF:000072">
    <property type="entry name" value="Unconventional Myosin IB"/>
    <property type="match status" value="1"/>
</dbReference>
<organism evidence="5 6">
    <name type="scientific">Mucor saturninus</name>
    <dbReference type="NCBI Taxonomy" id="64648"/>
    <lineage>
        <taxon>Eukaryota</taxon>
        <taxon>Fungi</taxon>
        <taxon>Fungi incertae sedis</taxon>
        <taxon>Mucoromycota</taxon>
        <taxon>Mucoromycotina</taxon>
        <taxon>Mucoromycetes</taxon>
        <taxon>Mucorales</taxon>
        <taxon>Mucorineae</taxon>
        <taxon>Mucoraceae</taxon>
        <taxon>Mucor</taxon>
    </lineage>
</organism>
<dbReference type="SMART" id="SM00326">
    <property type="entry name" value="SH3"/>
    <property type="match status" value="1"/>
</dbReference>
<name>A0A8H7VAT1_9FUNG</name>
<dbReference type="PRINTS" id="PR00452">
    <property type="entry name" value="SH3DOMAIN"/>
</dbReference>
<evidence type="ECO:0000256" key="2">
    <source>
        <dbReference type="PROSITE-ProRule" id="PRU00192"/>
    </source>
</evidence>
<feature type="domain" description="SH3" evidence="4">
    <location>
        <begin position="93"/>
        <end position="153"/>
    </location>
</feature>
<evidence type="ECO:0000313" key="6">
    <source>
        <dbReference type="Proteomes" id="UP000603453"/>
    </source>
</evidence>
<sequence>MSENAFAQHVLSSIRNELNLLKSHNYIQPSAYDEILRLLPSNISKGNQSNHAHGAMPTNTGMPNGGMPGMPGMNVSSPANAPLPPPSYNSSENKLGTAEALYDYTGDNMNTDLSFRRGDIIQLTELVNDDWWKGTLHGKNGIFPRSYVKKIKPAVSEKKPPPPPQRDSYPPPPPSQQRDSYGYSPVPPKQESYNYPPPPQNSSYAAPPSQSYAAPPPASNNYASQYPPPQQQVSNYSVPPPLASTASAPAVVESHHEESKMSGFGKKIAGNVANAATWGFGATIGGNVANSIF</sequence>
<feature type="compositionally biased region" description="Low complexity" evidence="3">
    <location>
        <begin position="70"/>
        <end position="80"/>
    </location>
</feature>
<evidence type="ECO:0000259" key="4">
    <source>
        <dbReference type="PROSITE" id="PS50002"/>
    </source>
</evidence>
<proteinExistence type="predicted"/>
<dbReference type="SUPFAM" id="SSF50044">
    <property type="entry name" value="SH3-domain"/>
    <property type="match status" value="1"/>
</dbReference>
<feature type="compositionally biased region" description="Low complexity" evidence="3">
    <location>
        <begin position="243"/>
        <end position="252"/>
    </location>
</feature>
<feature type="compositionally biased region" description="Low complexity" evidence="3">
    <location>
        <begin position="201"/>
        <end position="225"/>
    </location>
</feature>
<dbReference type="OrthoDB" id="10255964at2759"/>
<feature type="compositionally biased region" description="Pro residues" evidence="3">
    <location>
        <begin position="161"/>
        <end position="175"/>
    </location>
</feature>
<accession>A0A8H7VAT1</accession>
<feature type="region of interest" description="Disordered" evidence="3">
    <location>
        <begin position="46"/>
        <end position="92"/>
    </location>
</feature>
<dbReference type="Pfam" id="PF00018">
    <property type="entry name" value="SH3_1"/>
    <property type="match status" value="1"/>
</dbReference>
<dbReference type="Proteomes" id="UP000603453">
    <property type="component" value="Unassembled WGS sequence"/>
</dbReference>
<dbReference type="Gene3D" id="2.30.30.40">
    <property type="entry name" value="SH3 Domains"/>
    <property type="match status" value="1"/>
</dbReference>
<evidence type="ECO:0000256" key="3">
    <source>
        <dbReference type="SAM" id="MobiDB-lite"/>
    </source>
</evidence>